<protein>
    <submittedName>
        <fullName evidence="3">Nicotinamide N-methylase</fullName>
    </submittedName>
</protein>
<dbReference type="EMBL" id="BSDI01000060">
    <property type="protein sequence ID" value="GLI02367.1"/>
    <property type="molecule type" value="Genomic_DNA"/>
</dbReference>
<dbReference type="InterPro" id="IPR029063">
    <property type="entry name" value="SAM-dependent_MTases_sf"/>
</dbReference>
<keyword evidence="4" id="KW-1185">Reference proteome</keyword>
<proteinExistence type="predicted"/>
<dbReference type="RefSeq" id="WP_281903862.1">
    <property type="nucleotide sequence ID" value="NZ_BSDI01000060.1"/>
</dbReference>
<evidence type="ECO:0000313" key="4">
    <source>
        <dbReference type="Proteomes" id="UP001144280"/>
    </source>
</evidence>
<dbReference type="SUPFAM" id="SSF53335">
    <property type="entry name" value="S-adenosyl-L-methionine-dependent methyltransferases"/>
    <property type="match status" value="1"/>
</dbReference>
<sequence>MTLNALDRSHAPGMDQLALSPVPLVPEMRLFLAEDAIVLWARLEAAAGVSLPAPYWASAWVGGQAVARYVLDHPESVAGRSVLDLASGSGIVAIAAAMAGATDVTATEIDPNAIVAIRANAQANGVAVTPLEEDVLDGDGHGAQVVLAGDVLYDESVAERVRPFLIRAADRGALVLLGDPDRGHLPSVALDLMASYTVQGAGTPEDAQLRRTNVFTLRRGQSEPMLRSAAR</sequence>
<evidence type="ECO:0000313" key="3">
    <source>
        <dbReference type="EMBL" id="GLI02367.1"/>
    </source>
</evidence>
<dbReference type="Proteomes" id="UP001144280">
    <property type="component" value="Unassembled WGS sequence"/>
</dbReference>
<keyword evidence="2" id="KW-0808">Transferase</keyword>
<organism evidence="3 4">
    <name type="scientific">Phytohabitans aurantiacus</name>
    <dbReference type="NCBI Taxonomy" id="3016789"/>
    <lineage>
        <taxon>Bacteria</taxon>
        <taxon>Bacillati</taxon>
        <taxon>Actinomycetota</taxon>
        <taxon>Actinomycetes</taxon>
        <taxon>Micromonosporales</taxon>
        <taxon>Micromonosporaceae</taxon>
    </lineage>
</organism>
<gene>
    <name evidence="3" type="ORF">Pa4123_76450</name>
</gene>
<keyword evidence="1" id="KW-0489">Methyltransferase</keyword>
<dbReference type="Pfam" id="PF06325">
    <property type="entry name" value="PrmA"/>
    <property type="match status" value="1"/>
</dbReference>
<accession>A0ABQ5R907</accession>
<reference evidence="3" key="1">
    <citation type="submission" date="2022-12" db="EMBL/GenBank/DDBJ databases">
        <title>New Phytohabitans aurantiacus sp. RD004123 nov., an actinomycete isolated from soil.</title>
        <authorList>
            <person name="Triningsih D.W."/>
            <person name="Harunari E."/>
            <person name="Igarashi Y."/>
        </authorList>
    </citation>
    <scope>NUCLEOTIDE SEQUENCE</scope>
    <source>
        <strain evidence="3">RD004123</strain>
    </source>
</reference>
<evidence type="ECO:0000256" key="1">
    <source>
        <dbReference type="ARBA" id="ARBA00022603"/>
    </source>
</evidence>
<dbReference type="InterPro" id="IPR050078">
    <property type="entry name" value="Ribosomal_L11_MeTrfase_PrmA"/>
</dbReference>
<dbReference type="PANTHER" id="PTHR43648">
    <property type="entry name" value="ELECTRON TRANSFER FLAVOPROTEIN BETA SUBUNIT LYSINE METHYLTRANSFERASE"/>
    <property type="match status" value="1"/>
</dbReference>
<dbReference type="PANTHER" id="PTHR43648:SF1">
    <property type="entry name" value="ELECTRON TRANSFER FLAVOPROTEIN BETA SUBUNIT LYSINE METHYLTRANSFERASE"/>
    <property type="match status" value="1"/>
</dbReference>
<evidence type="ECO:0000256" key="2">
    <source>
        <dbReference type="ARBA" id="ARBA00022679"/>
    </source>
</evidence>
<name>A0ABQ5R907_9ACTN</name>
<comment type="caution">
    <text evidence="3">The sequence shown here is derived from an EMBL/GenBank/DDBJ whole genome shotgun (WGS) entry which is preliminary data.</text>
</comment>
<dbReference type="Gene3D" id="3.40.50.150">
    <property type="entry name" value="Vaccinia Virus protein VP39"/>
    <property type="match status" value="1"/>
</dbReference>